<evidence type="ECO:0000256" key="2">
    <source>
        <dbReference type="ARBA" id="ARBA00008779"/>
    </source>
</evidence>
<keyword evidence="5" id="KW-0106">Calcium</keyword>
<evidence type="ECO:0000313" key="10">
    <source>
        <dbReference type="Proteomes" id="UP000027135"/>
    </source>
</evidence>
<accession>A0A067QXZ3</accession>
<dbReference type="SUPFAM" id="SSF53649">
    <property type="entry name" value="Alkaline phosphatase-like"/>
    <property type="match status" value="1"/>
</dbReference>
<dbReference type="EMBL" id="KK852842">
    <property type="protein sequence ID" value="KDR15167.1"/>
    <property type="molecule type" value="Genomic_DNA"/>
</dbReference>
<dbReference type="AlphaFoldDB" id="A0A067QXZ3"/>
<dbReference type="PROSITE" id="PS00149">
    <property type="entry name" value="SULFATASE_2"/>
    <property type="match status" value="1"/>
</dbReference>
<proteinExistence type="inferred from homology"/>
<keyword evidence="3" id="KW-0479">Metal-binding</keyword>
<feature type="chain" id="PRO_5001647897" evidence="7">
    <location>
        <begin position="19"/>
        <end position="562"/>
    </location>
</feature>
<evidence type="ECO:0000256" key="3">
    <source>
        <dbReference type="ARBA" id="ARBA00022723"/>
    </source>
</evidence>
<comment type="cofactor">
    <cofactor evidence="1">
        <name>Ca(2+)</name>
        <dbReference type="ChEBI" id="CHEBI:29108"/>
    </cofactor>
</comment>
<dbReference type="InterPro" id="IPR000917">
    <property type="entry name" value="Sulfatase_N"/>
</dbReference>
<dbReference type="Gene3D" id="3.40.720.10">
    <property type="entry name" value="Alkaline Phosphatase, subunit A"/>
    <property type="match status" value="1"/>
</dbReference>
<evidence type="ECO:0000256" key="7">
    <source>
        <dbReference type="SAM" id="SignalP"/>
    </source>
</evidence>
<keyword evidence="10" id="KW-1185">Reference proteome</keyword>
<name>A0A067QXZ3_ZOONE</name>
<dbReference type="PANTHER" id="PTHR10342">
    <property type="entry name" value="ARYLSULFATASE"/>
    <property type="match status" value="1"/>
</dbReference>
<evidence type="ECO:0000313" key="9">
    <source>
        <dbReference type="EMBL" id="KDR15167.1"/>
    </source>
</evidence>
<reference evidence="9 10" key="1">
    <citation type="journal article" date="2014" name="Nat. Commun.">
        <title>Molecular traces of alternative social organization in a termite genome.</title>
        <authorList>
            <person name="Terrapon N."/>
            <person name="Li C."/>
            <person name="Robertson H.M."/>
            <person name="Ji L."/>
            <person name="Meng X."/>
            <person name="Booth W."/>
            <person name="Chen Z."/>
            <person name="Childers C.P."/>
            <person name="Glastad K.M."/>
            <person name="Gokhale K."/>
            <person name="Gowin J."/>
            <person name="Gronenberg W."/>
            <person name="Hermansen R.A."/>
            <person name="Hu H."/>
            <person name="Hunt B.G."/>
            <person name="Huylmans A.K."/>
            <person name="Khalil S.M."/>
            <person name="Mitchell R.D."/>
            <person name="Munoz-Torres M.C."/>
            <person name="Mustard J.A."/>
            <person name="Pan H."/>
            <person name="Reese J.T."/>
            <person name="Scharf M.E."/>
            <person name="Sun F."/>
            <person name="Vogel H."/>
            <person name="Xiao J."/>
            <person name="Yang W."/>
            <person name="Yang Z."/>
            <person name="Yang Z."/>
            <person name="Zhou J."/>
            <person name="Zhu J."/>
            <person name="Brent C.S."/>
            <person name="Elsik C.G."/>
            <person name="Goodisman M.A."/>
            <person name="Liberles D.A."/>
            <person name="Roe R.M."/>
            <person name="Vargo E.L."/>
            <person name="Vilcinskas A."/>
            <person name="Wang J."/>
            <person name="Bornberg-Bauer E."/>
            <person name="Korb J."/>
            <person name="Zhang G."/>
            <person name="Liebig J."/>
        </authorList>
    </citation>
    <scope>NUCLEOTIDE SEQUENCE [LARGE SCALE GENOMIC DNA]</scope>
    <source>
        <tissue evidence="9">Whole organism</tissue>
    </source>
</reference>
<sequence length="562" mass="61837">MFWFVVGLLLLTPNTNSASERPHIVFILADDVGWNDVGFHGSDQIPTPNIDALAYSGIILNQHYVQPICTPTRAALLTSRYPSNIGMQGIPIAGCEPRALPPGKLLPQYLKDLGYTTRIVGKWHLGFYKKEFTPTYRGFDSHLGYWNGLVNYYDHVYQDLIPVKMVKPFPAQGINITQSDIDWAGGDQLSGVDFHRNLLPALDLSGRYATDVFTEEAVNIIETHDLSSPLFLYLAHLACHSGNIGKLLEAPKDAVDKFGHIIEPNRKTFAAMMSKLDESVGKVVAALKSRGILQNTIIVFLSDNGAPTLNVGVWRNWGSNYPLRGVKVTQWEGGVRGVGVLWGAMLKNTSRVSSQLMHVTDWLPTLYTAAGGNLDDLQSAQLDGVDQWSALVDDTPSRREEVLLVLDERHNVSGLRIGHWKYVTGYRAGLDGYSGDIVLGTTDPPYNPEEVLQSDAGLALATVKLRASAADILRLRSQATVTCSSPVSSTPCNPEKGPCLFDLSVDPCEVNDLSAQHPNVVQKLTELLSKYSATLVPQLNEPYDPVRADPAKFNNIWSSWED</sequence>
<feature type="signal peptide" evidence="7">
    <location>
        <begin position="1"/>
        <end position="18"/>
    </location>
</feature>
<dbReference type="GO" id="GO:0008484">
    <property type="term" value="F:sulfuric ester hydrolase activity"/>
    <property type="evidence" value="ECO:0007669"/>
    <property type="project" value="InterPro"/>
</dbReference>
<keyword evidence="6" id="KW-0325">Glycoprotein</keyword>
<dbReference type="CDD" id="cd16029">
    <property type="entry name" value="4-S"/>
    <property type="match status" value="1"/>
</dbReference>
<evidence type="ECO:0000256" key="1">
    <source>
        <dbReference type="ARBA" id="ARBA00001913"/>
    </source>
</evidence>
<dbReference type="PANTHER" id="PTHR10342:SF264">
    <property type="entry name" value="MIP05773P-RELATED"/>
    <property type="match status" value="1"/>
</dbReference>
<dbReference type="STRING" id="136037.A0A067QXZ3"/>
<feature type="domain" description="Sulfatase N-terminal" evidence="8">
    <location>
        <begin position="22"/>
        <end position="371"/>
    </location>
</feature>
<organism evidence="9 10">
    <name type="scientific">Zootermopsis nevadensis</name>
    <name type="common">Dampwood termite</name>
    <dbReference type="NCBI Taxonomy" id="136037"/>
    <lineage>
        <taxon>Eukaryota</taxon>
        <taxon>Metazoa</taxon>
        <taxon>Ecdysozoa</taxon>
        <taxon>Arthropoda</taxon>
        <taxon>Hexapoda</taxon>
        <taxon>Insecta</taxon>
        <taxon>Pterygota</taxon>
        <taxon>Neoptera</taxon>
        <taxon>Polyneoptera</taxon>
        <taxon>Dictyoptera</taxon>
        <taxon>Blattodea</taxon>
        <taxon>Blattoidea</taxon>
        <taxon>Termitoidae</taxon>
        <taxon>Termopsidae</taxon>
        <taxon>Zootermopsis</taxon>
    </lineage>
</organism>
<protein>
    <submittedName>
        <fullName evidence="9">Arylsulfatase B</fullName>
    </submittedName>
</protein>
<dbReference type="Proteomes" id="UP000027135">
    <property type="component" value="Unassembled WGS sequence"/>
</dbReference>
<dbReference type="OMA" id="HEDYLDH"/>
<dbReference type="eggNOG" id="KOG3867">
    <property type="taxonomic scope" value="Eukaryota"/>
</dbReference>
<dbReference type="GO" id="GO:0046872">
    <property type="term" value="F:metal ion binding"/>
    <property type="evidence" value="ECO:0007669"/>
    <property type="project" value="UniProtKB-KW"/>
</dbReference>
<comment type="similarity">
    <text evidence="2">Belongs to the sulfatase family.</text>
</comment>
<dbReference type="Gene3D" id="3.30.1120.10">
    <property type="match status" value="1"/>
</dbReference>
<dbReference type="InterPro" id="IPR024607">
    <property type="entry name" value="Sulfatase_CS"/>
</dbReference>
<evidence type="ECO:0000256" key="4">
    <source>
        <dbReference type="ARBA" id="ARBA00022801"/>
    </source>
</evidence>
<dbReference type="InterPro" id="IPR047115">
    <property type="entry name" value="ARSB"/>
</dbReference>
<keyword evidence="7" id="KW-0732">Signal</keyword>
<dbReference type="Pfam" id="PF00884">
    <property type="entry name" value="Sulfatase"/>
    <property type="match status" value="1"/>
</dbReference>
<dbReference type="InParanoid" id="A0A067QXZ3"/>
<evidence type="ECO:0000259" key="8">
    <source>
        <dbReference type="Pfam" id="PF00884"/>
    </source>
</evidence>
<keyword evidence="4" id="KW-0378">Hydrolase</keyword>
<evidence type="ECO:0000256" key="5">
    <source>
        <dbReference type="ARBA" id="ARBA00022837"/>
    </source>
</evidence>
<gene>
    <name evidence="9" type="ORF">L798_11060</name>
</gene>
<dbReference type="InterPro" id="IPR017850">
    <property type="entry name" value="Alkaline_phosphatase_core_sf"/>
</dbReference>
<evidence type="ECO:0000256" key="6">
    <source>
        <dbReference type="ARBA" id="ARBA00023180"/>
    </source>
</evidence>